<evidence type="ECO:0000256" key="3">
    <source>
        <dbReference type="ARBA" id="ARBA00022692"/>
    </source>
</evidence>
<feature type="transmembrane region" description="Helical" evidence="8">
    <location>
        <begin position="825"/>
        <end position="845"/>
    </location>
</feature>
<evidence type="ECO:0000256" key="2">
    <source>
        <dbReference type="ARBA" id="ARBA00006058"/>
    </source>
</evidence>
<dbReference type="PANTHER" id="PTHR22730:SF4">
    <property type="entry name" value="PROMININ-1-A-LIKE"/>
    <property type="match status" value="1"/>
</dbReference>
<keyword evidence="3 8" id="KW-0812">Transmembrane</keyword>
<evidence type="ECO:0000313" key="9">
    <source>
        <dbReference type="EMBL" id="KAF1375754.1"/>
    </source>
</evidence>
<gene>
    <name evidence="9" type="ORF">PFLUV_G00223470</name>
</gene>
<comment type="caution">
    <text evidence="9">The sequence shown here is derived from an EMBL/GenBank/DDBJ whole genome shotgun (WGS) entry which is preliminary data.</text>
</comment>
<dbReference type="GO" id="GO:0009986">
    <property type="term" value="C:cell surface"/>
    <property type="evidence" value="ECO:0007669"/>
    <property type="project" value="TreeGrafter"/>
</dbReference>
<dbReference type="GO" id="GO:0031528">
    <property type="term" value="C:microvillus membrane"/>
    <property type="evidence" value="ECO:0007669"/>
    <property type="project" value="UniProtKB-SubCell"/>
</dbReference>
<dbReference type="GO" id="GO:0005929">
    <property type="term" value="C:cilium"/>
    <property type="evidence" value="ECO:0007669"/>
    <property type="project" value="TreeGrafter"/>
</dbReference>
<feature type="transmembrane region" description="Helical" evidence="8">
    <location>
        <begin position="204"/>
        <end position="221"/>
    </location>
</feature>
<keyword evidence="6" id="KW-0325">Glycoprotein</keyword>
<feature type="transmembrane region" description="Helical" evidence="8">
    <location>
        <begin position="519"/>
        <end position="546"/>
    </location>
</feature>
<accession>A0A6A5EIB6</accession>
<evidence type="ECO:0000256" key="4">
    <source>
        <dbReference type="ARBA" id="ARBA00022989"/>
    </source>
</evidence>
<keyword evidence="4 8" id="KW-1133">Transmembrane helix</keyword>
<keyword evidence="10" id="KW-1185">Reference proteome</keyword>
<evidence type="ECO:0000313" key="10">
    <source>
        <dbReference type="Proteomes" id="UP000465112"/>
    </source>
</evidence>
<evidence type="ECO:0000256" key="1">
    <source>
        <dbReference type="ARBA" id="ARBA00004475"/>
    </source>
</evidence>
<evidence type="ECO:0000256" key="7">
    <source>
        <dbReference type="SAM" id="Coils"/>
    </source>
</evidence>
<feature type="transmembrane region" description="Helical" evidence="8">
    <location>
        <begin position="471"/>
        <end position="498"/>
    </location>
</feature>
<dbReference type="InterPro" id="IPR008795">
    <property type="entry name" value="Prominin"/>
</dbReference>
<feature type="transmembrane region" description="Helical" evidence="8">
    <location>
        <begin position="154"/>
        <end position="183"/>
    </location>
</feature>
<reference evidence="9 10" key="1">
    <citation type="submission" date="2019-06" db="EMBL/GenBank/DDBJ databases">
        <title>A chromosome-scale genome assembly of the European perch, Perca fluviatilis.</title>
        <authorList>
            <person name="Roques C."/>
            <person name="Zahm M."/>
            <person name="Cabau C."/>
            <person name="Klopp C."/>
            <person name="Bouchez O."/>
            <person name="Donnadieu C."/>
            <person name="Kuhl H."/>
            <person name="Gislard M."/>
            <person name="Guendouz S."/>
            <person name="Journot L."/>
            <person name="Haffray P."/>
            <person name="Bestin A."/>
            <person name="Morvezen R."/>
            <person name="Feron R."/>
            <person name="Wen M."/>
            <person name="Jouanno E."/>
            <person name="Herpin A."/>
            <person name="Schartl M."/>
            <person name="Postlethwait J."/>
            <person name="Schaerlinger B."/>
            <person name="Chardard D."/>
            <person name="Lecocq T."/>
            <person name="Poncet C."/>
            <person name="Jaffrelo L."/>
            <person name="Lampietro C."/>
            <person name="Guiguen Y."/>
        </authorList>
    </citation>
    <scope>NUCLEOTIDE SEQUENCE [LARGE SCALE GENOMIC DNA]</scope>
    <source>
        <tissue evidence="9">Blood</tissue>
    </source>
</reference>
<comment type="similarity">
    <text evidence="2">Belongs to the prominin family.</text>
</comment>
<dbReference type="Pfam" id="PF05478">
    <property type="entry name" value="Prominin"/>
    <property type="match status" value="1"/>
</dbReference>
<evidence type="ECO:0000256" key="6">
    <source>
        <dbReference type="ARBA" id="ARBA00023180"/>
    </source>
</evidence>
<protein>
    <recommendedName>
        <fullName evidence="11">Prominin 2</fullName>
    </recommendedName>
</protein>
<dbReference type="GO" id="GO:0071914">
    <property type="term" value="C:prominosome"/>
    <property type="evidence" value="ECO:0007669"/>
    <property type="project" value="TreeGrafter"/>
</dbReference>
<dbReference type="AlphaFoldDB" id="A0A6A5EIB6"/>
<dbReference type="PANTHER" id="PTHR22730">
    <property type="entry name" value="PROMININ PROM PROTEIN"/>
    <property type="match status" value="1"/>
</dbReference>
<evidence type="ECO:0000256" key="5">
    <source>
        <dbReference type="ARBA" id="ARBA00023136"/>
    </source>
</evidence>
<dbReference type="GO" id="GO:0016324">
    <property type="term" value="C:apical plasma membrane"/>
    <property type="evidence" value="ECO:0007669"/>
    <property type="project" value="TreeGrafter"/>
</dbReference>
<evidence type="ECO:0008006" key="11">
    <source>
        <dbReference type="Google" id="ProtNLM"/>
    </source>
</evidence>
<proteinExistence type="inferred from homology"/>
<dbReference type="EMBL" id="VHII01000019">
    <property type="protein sequence ID" value="KAF1375754.1"/>
    <property type="molecule type" value="Genomic_DNA"/>
</dbReference>
<evidence type="ECO:0000256" key="8">
    <source>
        <dbReference type="SAM" id="Phobius"/>
    </source>
</evidence>
<dbReference type="GO" id="GO:0015485">
    <property type="term" value="F:cholesterol binding"/>
    <property type="evidence" value="ECO:0007669"/>
    <property type="project" value="TreeGrafter"/>
</dbReference>
<sequence length="877" mass="97367">MTINNYYWHVRLDIPVFPTQSRTGGQYSATILHCLTEEDMGLCESVRGWSWPGSAGTFRAAVGVLLLGLSLAQSVPPQPACPAAAAPQNLAQPQYQDTAAVDAGVGFMAALVQSFLQTVQPNPLPKDLILQIVHDYNQVQLNQEIIKEVLVYEVGFLVCAAIGVLYIVLMPIVGFFLACCRCCGNCGGKMYQKQTSSIHCRRRTFYWTVFITTVIILAGNICMFKSNEAMKVSVDQSQVELNQTIGNLHSFLTAVPQQVNDVVNESYRTVQEVTRNLDAIGPQLGTEIKERFRGTLDPALSSVRLLDQETVNTSLQVDKLNSSLAQLQSSMNRIQANVTAVKNQINQTLAKPNCAGCNILQSELQSLPLDTSITIPSFTEFKFAVDEVNKINLTSKIKKVEDYLDSIPQRVTNDTKDVVQSSKQMLDNIKTQISQVTNDIPLSELTNVLETLNQVQREIGRVAPEVERAEYIRWTVCVVLCCVVLLVVLCNLLGLVLGPLGLTPKADPTKRYCTSNCGGIFLIMGAGFSFLFSWLFMIGVLVLFLLGGNVYTLLCRPWSNGELLKLIDTPGLIPGLGIGPTLGLKTNISISDIYRDCENNQPLWTTLHLYELINLEDLLNVSKYTEQIQQLFENKNITLPTITFLSPEVKNQLSNFSKRATNIDFTAVTQKMNNISTINLNTIADKIDAIAATQLNNASKKELQNEAKDLRQIQTDIETTIFPQLKNLNSTLQSFGSIAEKINGTVGEVLSNVGAAQDFLNTKTAQIVRTESKRFLDCQLNYFIIYADWANITITQQVGLCGPVAGAVDSAEIILCSHIVESLNAFWFSLGWCMIFFIPSIIFSIKLAKYYRRMKYSDAYDNHLIMTHIPRAQTKFT</sequence>
<feature type="coiled-coil region" evidence="7">
    <location>
        <begin position="317"/>
        <end position="351"/>
    </location>
</feature>
<comment type="subcellular location">
    <subcellularLocation>
        <location evidence="1">Cell projection</location>
        <location evidence="1">Microvillus membrane</location>
        <topology evidence="1">Multi-pass membrane protein</topology>
    </subcellularLocation>
</comment>
<keyword evidence="5 8" id="KW-0472">Membrane</keyword>
<organism evidence="9 10">
    <name type="scientific">Perca fluviatilis</name>
    <name type="common">European perch</name>
    <dbReference type="NCBI Taxonomy" id="8168"/>
    <lineage>
        <taxon>Eukaryota</taxon>
        <taxon>Metazoa</taxon>
        <taxon>Chordata</taxon>
        <taxon>Craniata</taxon>
        <taxon>Vertebrata</taxon>
        <taxon>Euteleostomi</taxon>
        <taxon>Actinopterygii</taxon>
        <taxon>Neopterygii</taxon>
        <taxon>Teleostei</taxon>
        <taxon>Neoteleostei</taxon>
        <taxon>Acanthomorphata</taxon>
        <taxon>Eupercaria</taxon>
        <taxon>Perciformes</taxon>
        <taxon>Percoidei</taxon>
        <taxon>Percidae</taxon>
        <taxon>Percinae</taxon>
        <taxon>Perca</taxon>
    </lineage>
</organism>
<name>A0A6A5EIB6_PERFL</name>
<keyword evidence="7" id="KW-0175">Coiled coil</keyword>
<dbReference type="Proteomes" id="UP000465112">
    <property type="component" value="Chromosome 19"/>
</dbReference>